<organism evidence="13 14">
    <name type="scientific">Coccomyxa viridis</name>
    <dbReference type="NCBI Taxonomy" id="1274662"/>
    <lineage>
        <taxon>Eukaryota</taxon>
        <taxon>Viridiplantae</taxon>
        <taxon>Chlorophyta</taxon>
        <taxon>core chlorophytes</taxon>
        <taxon>Trebouxiophyceae</taxon>
        <taxon>Trebouxiophyceae incertae sedis</taxon>
        <taxon>Coccomyxaceae</taxon>
        <taxon>Coccomyxa</taxon>
    </lineage>
</organism>
<comment type="caution">
    <text evidence="13">The sequence shown here is derived from an EMBL/GenBank/DDBJ whole genome shotgun (WGS) entry which is preliminary data.</text>
</comment>
<sequence>MSVQVSQEELADLSLACAKLWELDSDRLEPGRDYQLDLQVGKKSYQQEDVAARPLFASVNDQALHSRRTYAAFCSLLDNYERNTGVAEKVSPQKQAEEHNFLDAVMATKPMQYVHSYLAQKNLVAGQPEMFKQQLHQMWFSFYSRSNVRDDTSGFEHVFVGEIDEGKVCGFHNWIQFHFEERAGRVNYLGYLLPRGRHDGEHAEVDQTDRMISLQFDWGRERKEVSSIFIGTSPEFELALYTLCFVAGAEENIVTIAGYELKMRTYHIHSKYGDKVGSSFPELLSKQPGYHRPQAAAPPALPWAQQGQMQPQHAGWNEQPAQQYQQPQYQPQQAQQAWQPPTQGTWQPAGYQPQGYAQPQPPQGSQNGQQNTSGHAQQGCASMMPMIVKGVKYLMRNKQLMNFIKNKISQMRT</sequence>
<evidence type="ECO:0000256" key="6">
    <source>
        <dbReference type="ARBA" id="ARBA00022759"/>
    </source>
</evidence>
<gene>
    <name evidence="13" type="primary">g6549</name>
    <name evidence="13" type="ORF">VP750_LOCUS5605</name>
</gene>
<evidence type="ECO:0000256" key="1">
    <source>
        <dbReference type="ARBA" id="ARBA00001936"/>
    </source>
</evidence>
<name>A0ABP1FWW6_9CHLO</name>
<dbReference type="InterPro" id="IPR037227">
    <property type="entry name" value="EndoU-like"/>
</dbReference>
<evidence type="ECO:0000313" key="14">
    <source>
        <dbReference type="Proteomes" id="UP001497392"/>
    </source>
</evidence>
<evidence type="ECO:0000256" key="10">
    <source>
        <dbReference type="ARBA" id="ARBA00023239"/>
    </source>
</evidence>
<comment type="cofactor">
    <cofactor evidence="1">
        <name>Mn(2+)</name>
        <dbReference type="ChEBI" id="CHEBI:29035"/>
    </cofactor>
</comment>
<dbReference type="Pfam" id="PF09412">
    <property type="entry name" value="XendoU"/>
    <property type="match status" value="1"/>
</dbReference>
<comment type="subunit">
    <text evidence="3">Monomer.</text>
</comment>
<accession>A0ABP1FWW6</accession>
<evidence type="ECO:0000256" key="7">
    <source>
        <dbReference type="ARBA" id="ARBA00022801"/>
    </source>
</evidence>
<evidence type="ECO:0000256" key="9">
    <source>
        <dbReference type="ARBA" id="ARBA00023211"/>
    </source>
</evidence>
<dbReference type="EMBL" id="CAXHTA020000009">
    <property type="protein sequence ID" value="CAL5223946.1"/>
    <property type="molecule type" value="Genomic_DNA"/>
</dbReference>
<proteinExistence type="inferred from homology"/>
<keyword evidence="8" id="KW-0694">RNA-binding</keyword>
<evidence type="ECO:0000256" key="3">
    <source>
        <dbReference type="ARBA" id="ARBA00011245"/>
    </source>
</evidence>
<keyword evidence="6" id="KW-0255">Endonuclease</keyword>
<keyword evidence="9" id="KW-0464">Manganese</keyword>
<evidence type="ECO:0000256" key="5">
    <source>
        <dbReference type="ARBA" id="ARBA00022723"/>
    </source>
</evidence>
<keyword evidence="10" id="KW-0456">Lyase</keyword>
<dbReference type="InterPro" id="IPR018998">
    <property type="entry name" value="EndoU_C"/>
</dbReference>
<evidence type="ECO:0000256" key="8">
    <source>
        <dbReference type="ARBA" id="ARBA00022884"/>
    </source>
</evidence>
<dbReference type="CDD" id="cd21159">
    <property type="entry name" value="XendoU"/>
    <property type="match status" value="1"/>
</dbReference>
<keyword evidence="14" id="KW-1185">Reference proteome</keyword>
<feature type="compositionally biased region" description="Low complexity" evidence="11">
    <location>
        <begin position="319"/>
        <end position="374"/>
    </location>
</feature>
<dbReference type="InterPro" id="IPR039787">
    <property type="entry name" value="ENDOU"/>
</dbReference>
<keyword evidence="4" id="KW-0540">Nuclease</keyword>
<evidence type="ECO:0000313" key="13">
    <source>
        <dbReference type="EMBL" id="CAL5223946.1"/>
    </source>
</evidence>
<keyword evidence="5" id="KW-0479">Metal-binding</keyword>
<reference evidence="13 14" key="1">
    <citation type="submission" date="2024-06" db="EMBL/GenBank/DDBJ databases">
        <authorList>
            <person name="Kraege A."/>
            <person name="Thomma B."/>
        </authorList>
    </citation>
    <scope>NUCLEOTIDE SEQUENCE [LARGE SCALE GENOMIC DNA]</scope>
</reference>
<dbReference type="PANTHER" id="PTHR12439:SF11">
    <property type="entry name" value="URIDYLATE-SPECIFIC ENDORIBONUCLEASE"/>
    <property type="match status" value="1"/>
</dbReference>
<evidence type="ECO:0000259" key="12">
    <source>
        <dbReference type="PROSITE" id="PS51959"/>
    </source>
</evidence>
<evidence type="ECO:0000256" key="4">
    <source>
        <dbReference type="ARBA" id="ARBA00022722"/>
    </source>
</evidence>
<protein>
    <submittedName>
        <fullName evidence="13">G6549 protein</fullName>
    </submittedName>
</protein>
<dbReference type="Proteomes" id="UP001497392">
    <property type="component" value="Unassembled WGS sequence"/>
</dbReference>
<dbReference type="SUPFAM" id="SSF142877">
    <property type="entry name" value="EndoU-like"/>
    <property type="match status" value="1"/>
</dbReference>
<dbReference type="PROSITE" id="PS51959">
    <property type="entry name" value="ENDOU"/>
    <property type="match status" value="1"/>
</dbReference>
<feature type="region of interest" description="Disordered" evidence="11">
    <location>
        <begin position="302"/>
        <end position="377"/>
    </location>
</feature>
<evidence type="ECO:0000256" key="2">
    <source>
        <dbReference type="ARBA" id="ARBA00010168"/>
    </source>
</evidence>
<dbReference type="PANTHER" id="PTHR12439">
    <property type="entry name" value="PLACENTAL PROTEIN 11-RELATED"/>
    <property type="match status" value="1"/>
</dbReference>
<comment type="similarity">
    <text evidence="2">Belongs to the ENDOU family.</text>
</comment>
<feature type="domain" description="EndoU" evidence="12">
    <location>
        <begin position="9"/>
        <end position="285"/>
    </location>
</feature>
<keyword evidence="7" id="KW-0378">Hydrolase</keyword>
<evidence type="ECO:0000256" key="11">
    <source>
        <dbReference type="SAM" id="MobiDB-lite"/>
    </source>
</evidence>